<evidence type="ECO:0000256" key="2">
    <source>
        <dbReference type="ARBA" id="ARBA00023125"/>
    </source>
</evidence>
<dbReference type="InterPro" id="IPR009057">
    <property type="entry name" value="Homeodomain-like_sf"/>
</dbReference>
<dbReference type="InterPro" id="IPR035472">
    <property type="entry name" value="RpiR-like_SIS"/>
</dbReference>
<dbReference type="GO" id="GO:0003700">
    <property type="term" value="F:DNA-binding transcription factor activity"/>
    <property type="evidence" value="ECO:0007669"/>
    <property type="project" value="InterPro"/>
</dbReference>
<evidence type="ECO:0000259" key="4">
    <source>
        <dbReference type="PROSITE" id="PS51071"/>
    </source>
</evidence>
<dbReference type="Pfam" id="PF01418">
    <property type="entry name" value="HTH_6"/>
    <property type="match status" value="1"/>
</dbReference>
<dbReference type="GO" id="GO:1901135">
    <property type="term" value="P:carbohydrate derivative metabolic process"/>
    <property type="evidence" value="ECO:0007669"/>
    <property type="project" value="InterPro"/>
</dbReference>
<dbReference type="RefSeq" id="WP_272018804.1">
    <property type="nucleotide sequence ID" value="NZ_JAQLKE010000008.1"/>
</dbReference>
<dbReference type="EMBL" id="JAQLKE010000008">
    <property type="protein sequence ID" value="MDB7083445.1"/>
    <property type="molecule type" value="Genomic_DNA"/>
</dbReference>
<dbReference type="InterPro" id="IPR047640">
    <property type="entry name" value="RpiR-like"/>
</dbReference>
<dbReference type="SUPFAM" id="SSF53697">
    <property type="entry name" value="SIS domain"/>
    <property type="match status" value="1"/>
</dbReference>
<dbReference type="PROSITE" id="PS51071">
    <property type="entry name" value="HTH_RPIR"/>
    <property type="match status" value="1"/>
</dbReference>
<dbReference type="InterPro" id="IPR001347">
    <property type="entry name" value="SIS_dom"/>
</dbReference>
<protein>
    <submittedName>
        <fullName evidence="6">MurR/RpiR family transcriptional regulator</fullName>
    </submittedName>
</protein>
<evidence type="ECO:0000313" key="7">
    <source>
        <dbReference type="Proteomes" id="UP001211987"/>
    </source>
</evidence>
<organism evidence="6 7">
    <name type="scientific">Thomasclavelia ramosa</name>
    <dbReference type="NCBI Taxonomy" id="1547"/>
    <lineage>
        <taxon>Bacteria</taxon>
        <taxon>Bacillati</taxon>
        <taxon>Bacillota</taxon>
        <taxon>Erysipelotrichia</taxon>
        <taxon>Erysipelotrichales</taxon>
        <taxon>Coprobacillaceae</taxon>
        <taxon>Thomasclavelia</taxon>
    </lineage>
</organism>
<dbReference type="GO" id="GO:0003677">
    <property type="term" value="F:DNA binding"/>
    <property type="evidence" value="ECO:0007669"/>
    <property type="project" value="UniProtKB-KW"/>
</dbReference>
<proteinExistence type="predicted"/>
<comment type="caution">
    <text evidence="6">The sequence shown here is derived from an EMBL/GenBank/DDBJ whole genome shotgun (WGS) entry which is preliminary data.</text>
</comment>
<reference evidence="6" key="1">
    <citation type="submission" date="2023-01" db="EMBL/GenBank/DDBJ databases">
        <title>Human gut microbiome strain richness.</title>
        <authorList>
            <person name="Chen-Liaw A."/>
        </authorList>
    </citation>
    <scope>NUCLEOTIDE SEQUENCE</scope>
    <source>
        <strain evidence="6">1001217st2_G6_1001217B_191108</strain>
    </source>
</reference>
<dbReference type="InterPro" id="IPR000281">
    <property type="entry name" value="HTH_RpiR"/>
</dbReference>
<dbReference type="GO" id="GO:0097367">
    <property type="term" value="F:carbohydrate derivative binding"/>
    <property type="evidence" value="ECO:0007669"/>
    <property type="project" value="InterPro"/>
</dbReference>
<sequence length="263" mass="30042">MQLNELVNLHFDDLNESDLYIWNYINNHREVCTKITIEDLGKKCNVSRTTILRFSKKIGLEGFAELKYYLRNEQTLADVGLGKTVNIYALFENHAKMIRELQNRDYNTCCRMIDHAKRIFVVSSGTIQRSVAKELSRQFLKLGIIMTLVNGDSEINMLARAITADDLLIIISLTGESESVIRIAKVAKTVGSKTISITRINANSLSLLADEPIYIFFGDFPIVFETAYTSPTMFLALTELLFANYHNYQQKKLFQQGNQNYAE</sequence>
<keyword evidence="1" id="KW-0805">Transcription regulation</keyword>
<evidence type="ECO:0000259" key="5">
    <source>
        <dbReference type="PROSITE" id="PS51464"/>
    </source>
</evidence>
<dbReference type="PANTHER" id="PTHR30514">
    <property type="entry name" value="GLUCOKINASE"/>
    <property type="match status" value="1"/>
</dbReference>
<dbReference type="PANTHER" id="PTHR30514:SF1">
    <property type="entry name" value="HTH-TYPE TRANSCRIPTIONAL REGULATOR HEXR-RELATED"/>
    <property type="match status" value="1"/>
</dbReference>
<keyword evidence="3" id="KW-0804">Transcription</keyword>
<dbReference type="Gene3D" id="1.10.10.10">
    <property type="entry name" value="Winged helix-like DNA-binding domain superfamily/Winged helix DNA-binding domain"/>
    <property type="match status" value="1"/>
</dbReference>
<dbReference type="PROSITE" id="PS51464">
    <property type="entry name" value="SIS"/>
    <property type="match status" value="1"/>
</dbReference>
<evidence type="ECO:0000256" key="1">
    <source>
        <dbReference type="ARBA" id="ARBA00023015"/>
    </source>
</evidence>
<keyword evidence="2" id="KW-0238">DNA-binding</keyword>
<gene>
    <name evidence="6" type="ORF">PM738_06515</name>
</gene>
<dbReference type="CDD" id="cd05013">
    <property type="entry name" value="SIS_RpiR"/>
    <property type="match status" value="1"/>
</dbReference>
<dbReference type="Gene3D" id="3.40.50.10490">
    <property type="entry name" value="Glucose-6-phosphate isomerase like protein, domain 1"/>
    <property type="match status" value="1"/>
</dbReference>
<dbReference type="SUPFAM" id="SSF46689">
    <property type="entry name" value="Homeodomain-like"/>
    <property type="match status" value="1"/>
</dbReference>
<dbReference type="InterPro" id="IPR046348">
    <property type="entry name" value="SIS_dom_sf"/>
</dbReference>
<feature type="domain" description="SIS" evidence="5">
    <location>
        <begin position="109"/>
        <end position="251"/>
    </location>
</feature>
<name>A0AB35II26_9FIRM</name>
<dbReference type="AlphaFoldDB" id="A0AB35II26"/>
<dbReference type="Pfam" id="PF01380">
    <property type="entry name" value="SIS"/>
    <property type="match status" value="1"/>
</dbReference>
<evidence type="ECO:0000256" key="3">
    <source>
        <dbReference type="ARBA" id="ARBA00023163"/>
    </source>
</evidence>
<accession>A0AB35II26</accession>
<evidence type="ECO:0000313" key="6">
    <source>
        <dbReference type="EMBL" id="MDB7083445.1"/>
    </source>
</evidence>
<feature type="domain" description="HTH rpiR-type" evidence="4">
    <location>
        <begin position="1"/>
        <end position="77"/>
    </location>
</feature>
<dbReference type="Proteomes" id="UP001211987">
    <property type="component" value="Unassembled WGS sequence"/>
</dbReference>
<dbReference type="InterPro" id="IPR036388">
    <property type="entry name" value="WH-like_DNA-bd_sf"/>
</dbReference>